<dbReference type="PANTHER" id="PTHR21342">
    <property type="entry name" value="PHOSPHOPANTETHEINE ADENYLYLTRANSFERASE"/>
    <property type="match status" value="1"/>
</dbReference>
<dbReference type="AlphaFoldDB" id="A0A4Q8ABL4"/>
<protein>
    <recommendedName>
        <fullName evidence="9">Phosphopantetheine adenylyltransferase</fullName>
        <ecNumber evidence="9">2.7.7.3</ecNumber>
    </recommendedName>
    <alternativeName>
        <fullName evidence="9">Dephospho-CoA pyrophosphorylase</fullName>
    </alternativeName>
    <alternativeName>
        <fullName evidence="9">Pantetheine-phosphate adenylyltransferase</fullName>
        <shortName evidence="9">PPAT</shortName>
    </alternativeName>
</protein>
<evidence type="ECO:0000313" key="11">
    <source>
        <dbReference type="EMBL" id="RZU61560.1"/>
    </source>
</evidence>
<keyword evidence="3 9" id="KW-0548">Nucleotidyltransferase</keyword>
<organism evidence="11 12">
    <name type="scientific">Zhihengliuella halotolerans</name>
    <dbReference type="NCBI Taxonomy" id="370736"/>
    <lineage>
        <taxon>Bacteria</taxon>
        <taxon>Bacillati</taxon>
        <taxon>Actinomycetota</taxon>
        <taxon>Actinomycetes</taxon>
        <taxon>Micrococcales</taxon>
        <taxon>Micrococcaceae</taxon>
        <taxon>Zhihengliuella</taxon>
    </lineage>
</organism>
<dbReference type="GO" id="GO:0015937">
    <property type="term" value="P:coenzyme A biosynthetic process"/>
    <property type="evidence" value="ECO:0007669"/>
    <property type="project" value="UniProtKB-UniRule"/>
</dbReference>
<sequence>MRRAVCPGSFDPIHKGHIEIIARATALFDEVIVAVSTNYAKTYRFAESERIEIAQQTLSSLAGISVKPMGDGLLAEFCRDAGANAIVKGLRNVTDYQYEAPMAAMNRHLTGVETVFLLADNQYTHVSSTLIKEVHSLGGDISDYVPRAVLNRLNSTH</sequence>
<evidence type="ECO:0000256" key="8">
    <source>
        <dbReference type="ARBA" id="ARBA00029346"/>
    </source>
</evidence>
<feature type="binding site" evidence="9">
    <location>
        <begin position="89"/>
        <end position="91"/>
    </location>
    <ligand>
        <name>ATP</name>
        <dbReference type="ChEBI" id="CHEBI:30616"/>
    </ligand>
</feature>
<dbReference type="InterPro" id="IPR001980">
    <property type="entry name" value="PPAT"/>
</dbReference>
<dbReference type="CDD" id="cd02163">
    <property type="entry name" value="PPAT"/>
    <property type="match status" value="1"/>
</dbReference>
<feature type="binding site" evidence="9">
    <location>
        <position position="88"/>
    </location>
    <ligand>
        <name>substrate</name>
    </ligand>
</feature>
<keyword evidence="1 9" id="KW-0963">Cytoplasm</keyword>
<comment type="subunit">
    <text evidence="9">Homohexamer.</text>
</comment>
<evidence type="ECO:0000259" key="10">
    <source>
        <dbReference type="Pfam" id="PF01467"/>
    </source>
</evidence>
<dbReference type="GO" id="GO:0004595">
    <property type="term" value="F:pantetheine-phosphate adenylyltransferase activity"/>
    <property type="evidence" value="ECO:0007669"/>
    <property type="project" value="UniProtKB-UniRule"/>
</dbReference>
<reference evidence="11 12" key="1">
    <citation type="submission" date="2019-02" db="EMBL/GenBank/DDBJ databases">
        <title>Sequencing the genomes of 1000 actinobacteria strains.</title>
        <authorList>
            <person name="Klenk H.-P."/>
        </authorList>
    </citation>
    <scope>NUCLEOTIDE SEQUENCE [LARGE SCALE GENOMIC DNA]</scope>
    <source>
        <strain evidence="11 12">DSM 17364</strain>
    </source>
</reference>
<dbReference type="UniPathway" id="UPA00241">
    <property type="reaction ID" value="UER00355"/>
</dbReference>
<feature type="binding site" evidence="9">
    <location>
        <position position="41"/>
    </location>
    <ligand>
        <name>substrate</name>
    </ligand>
</feature>
<comment type="subcellular location">
    <subcellularLocation>
        <location evidence="9">Cytoplasm</location>
    </subcellularLocation>
</comment>
<evidence type="ECO:0000256" key="9">
    <source>
        <dbReference type="HAMAP-Rule" id="MF_00151"/>
    </source>
</evidence>
<dbReference type="EMBL" id="SHLA01000001">
    <property type="protein sequence ID" value="RZU61560.1"/>
    <property type="molecule type" value="Genomic_DNA"/>
</dbReference>
<keyword evidence="5 9" id="KW-0067">ATP-binding</keyword>
<dbReference type="Gene3D" id="3.40.50.620">
    <property type="entry name" value="HUPs"/>
    <property type="match status" value="1"/>
</dbReference>
<feature type="binding site" evidence="9">
    <location>
        <begin position="123"/>
        <end position="129"/>
    </location>
    <ligand>
        <name>ATP</name>
        <dbReference type="ChEBI" id="CHEBI:30616"/>
    </ligand>
</feature>
<feature type="binding site" evidence="9">
    <location>
        <position position="17"/>
    </location>
    <ligand>
        <name>ATP</name>
        <dbReference type="ChEBI" id="CHEBI:30616"/>
    </ligand>
</feature>
<dbReference type="GO" id="GO:0005524">
    <property type="term" value="F:ATP binding"/>
    <property type="evidence" value="ECO:0007669"/>
    <property type="project" value="UniProtKB-KW"/>
</dbReference>
<gene>
    <name evidence="9" type="primary">coaD</name>
    <name evidence="11" type="ORF">EV380_1131</name>
</gene>
<feature type="domain" description="Cytidyltransferase-like" evidence="10">
    <location>
        <begin position="5"/>
        <end position="133"/>
    </location>
</feature>
<keyword evidence="7 9" id="KW-0173">Coenzyme A biosynthesis</keyword>
<feature type="binding site" evidence="9">
    <location>
        <begin position="9"/>
        <end position="10"/>
    </location>
    <ligand>
        <name>ATP</name>
        <dbReference type="ChEBI" id="CHEBI:30616"/>
    </ligand>
</feature>
<dbReference type="EC" id="2.7.7.3" evidence="9"/>
<comment type="caution">
    <text evidence="11">The sequence shown here is derived from an EMBL/GenBank/DDBJ whole genome shotgun (WGS) entry which is preliminary data.</text>
</comment>
<dbReference type="InterPro" id="IPR004821">
    <property type="entry name" value="Cyt_trans-like"/>
</dbReference>
<feature type="binding site" evidence="9">
    <location>
        <position position="99"/>
    </location>
    <ligand>
        <name>ATP</name>
        <dbReference type="ChEBI" id="CHEBI:30616"/>
    </ligand>
</feature>
<comment type="similarity">
    <text evidence="9">Belongs to the bacterial CoaD family.</text>
</comment>
<evidence type="ECO:0000256" key="1">
    <source>
        <dbReference type="ARBA" id="ARBA00022490"/>
    </source>
</evidence>
<comment type="catalytic activity">
    <reaction evidence="8 9">
        <text>(R)-4'-phosphopantetheine + ATP + H(+) = 3'-dephospho-CoA + diphosphate</text>
        <dbReference type="Rhea" id="RHEA:19801"/>
        <dbReference type="ChEBI" id="CHEBI:15378"/>
        <dbReference type="ChEBI" id="CHEBI:30616"/>
        <dbReference type="ChEBI" id="CHEBI:33019"/>
        <dbReference type="ChEBI" id="CHEBI:57328"/>
        <dbReference type="ChEBI" id="CHEBI:61723"/>
        <dbReference type="EC" id="2.7.7.3"/>
    </reaction>
</comment>
<dbReference type="GO" id="GO:0005737">
    <property type="term" value="C:cytoplasm"/>
    <property type="evidence" value="ECO:0007669"/>
    <property type="project" value="UniProtKB-SubCell"/>
</dbReference>
<comment type="pathway">
    <text evidence="9">Cofactor biosynthesis; coenzyme A biosynthesis; CoA from (R)-pantothenate: step 4/5.</text>
</comment>
<dbReference type="RefSeq" id="WP_102158996.1">
    <property type="nucleotide sequence ID" value="NZ_PGGT01000029.1"/>
</dbReference>
<dbReference type="NCBIfam" id="TIGR00125">
    <property type="entry name" value="cyt_tran_rel"/>
    <property type="match status" value="1"/>
</dbReference>
<evidence type="ECO:0000256" key="6">
    <source>
        <dbReference type="ARBA" id="ARBA00022842"/>
    </source>
</evidence>
<evidence type="ECO:0000256" key="7">
    <source>
        <dbReference type="ARBA" id="ARBA00022993"/>
    </source>
</evidence>
<evidence type="ECO:0000256" key="3">
    <source>
        <dbReference type="ARBA" id="ARBA00022695"/>
    </source>
</evidence>
<feature type="site" description="Transition state stabilizer" evidence="9">
    <location>
        <position position="17"/>
    </location>
</feature>
<proteinExistence type="inferred from homology"/>
<dbReference type="Proteomes" id="UP000292685">
    <property type="component" value="Unassembled WGS sequence"/>
</dbReference>
<dbReference type="OrthoDB" id="9806661at2"/>
<accession>A0A4Q8ABL4</accession>
<name>A0A4Q8ABL4_9MICC</name>
<dbReference type="PANTHER" id="PTHR21342:SF1">
    <property type="entry name" value="PHOSPHOPANTETHEINE ADENYLYLTRANSFERASE"/>
    <property type="match status" value="1"/>
</dbReference>
<evidence type="ECO:0000256" key="5">
    <source>
        <dbReference type="ARBA" id="ARBA00022840"/>
    </source>
</evidence>
<comment type="function">
    <text evidence="9">Reversibly transfers an adenylyl group from ATP to 4'-phosphopantetheine, yielding dephospho-CoA (dPCoA) and pyrophosphate.</text>
</comment>
<dbReference type="PRINTS" id="PR01020">
    <property type="entry name" value="LPSBIOSNTHSS"/>
</dbReference>
<keyword evidence="12" id="KW-1185">Reference proteome</keyword>
<evidence type="ECO:0000313" key="12">
    <source>
        <dbReference type="Proteomes" id="UP000292685"/>
    </source>
</evidence>
<dbReference type="NCBIfam" id="TIGR01510">
    <property type="entry name" value="coaD_prev_kdtB"/>
    <property type="match status" value="1"/>
</dbReference>
<feature type="binding site" evidence="9">
    <location>
        <position position="9"/>
    </location>
    <ligand>
        <name>substrate</name>
    </ligand>
</feature>
<evidence type="ECO:0000256" key="4">
    <source>
        <dbReference type="ARBA" id="ARBA00022741"/>
    </source>
</evidence>
<feature type="binding site" evidence="9">
    <location>
        <position position="74"/>
    </location>
    <ligand>
        <name>substrate</name>
    </ligand>
</feature>
<keyword evidence="6 9" id="KW-0460">Magnesium</keyword>
<comment type="cofactor">
    <cofactor evidence="9">
        <name>Mg(2+)</name>
        <dbReference type="ChEBI" id="CHEBI:18420"/>
    </cofactor>
</comment>
<keyword evidence="2 9" id="KW-0808">Transferase</keyword>
<dbReference type="InterPro" id="IPR014729">
    <property type="entry name" value="Rossmann-like_a/b/a_fold"/>
</dbReference>
<dbReference type="HAMAP" id="MF_00151">
    <property type="entry name" value="PPAT_bact"/>
    <property type="match status" value="1"/>
</dbReference>
<dbReference type="SUPFAM" id="SSF52374">
    <property type="entry name" value="Nucleotidylyl transferase"/>
    <property type="match status" value="1"/>
</dbReference>
<keyword evidence="4 9" id="KW-0547">Nucleotide-binding</keyword>
<dbReference type="Pfam" id="PF01467">
    <property type="entry name" value="CTP_transf_like"/>
    <property type="match status" value="1"/>
</dbReference>
<evidence type="ECO:0000256" key="2">
    <source>
        <dbReference type="ARBA" id="ARBA00022679"/>
    </source>
</evidence>